<evidence type="ECO:0000313" key="10">
    <source>
        <dbReference type="EMBL" id="ALU11373.1"/>
    </source>
</evidence>
<dbReference type="InterPro" id="IPR017871">
    <property type="entry name" value="ABC_transporter-like_CS"/>
</dbReference>
<sequence>MIEIKGLVVEVEGFRVEVDQVNLSDKDYVVIMGASGSGKSLLIEAIAGFRKVAKGSIKINGIDVTSLPPEKRGISVLPQDLALWPHMTVYENIAFPLRVRGIPEVEVKEKVSELAKELSISHLLTKKPHQLSGGEAQRVALARALIIKPKLLLLDEPTSSLDPRTRGRAIELIKREVKGKLPVIHISHNLIEAMELADKVALMVEGKLLEPLPLEKALREYLEAHFEEIRKLNEVISKLEHS</sequence>
<keyword evidence="11" id="KW-1185">Reference proteome</keyword>
<evidence type="ECO:0000313" key="11">
    <source>
        <dbReference type="Proteomes" id="UP000060778"/>
    </source>
</evidence>
<dbReference type="InterPro" id="IPR027417">
    <property type="entry name" value="P-loop_NTPase"/>
</dbReference>
<evidence type="ECO:0000256" key="3">
    <source>
        <dbReference type="ARBA" id="ARBA00022840"/>
    </source>
</evidence>
<dbReference type="GO" id="GO:1901238">
    <property type="term" value="F:ABC-type tungstate transporter activity"/>
    <property type="evidence" value="ECO:0007669"/>
    <property type="project" value="UniProtKB-EC"/>
</dbReference>
<evidence type="ECO:0000256" key="4">
    <source>
        <dbReference type="ARBA" id="ARBA00038307"/>
    </source>
</evidence>
<gene>
    <name evidence="10" type="ORF">EYM_00350</name>
</gene>
<keyword evidence="2" id="KW-0547">Nucleotide-binding</keyword>
<comment type="subunit">
    <text evidence="5">The complex is composed of two ATP-binding proteins (WtpC), two transmembrane proteins (WtpB) and a solute-binding protein (WtpA).</text>
</comment>
<proteinExistence type="inferred from homology"/>
<evidence type="ECO:0000256" key="7">
    <source>
        <dbReference type="ARBA" id="ARBA00041133"/>
    </source>
</evidence>
<name>A0A0U2M8Z4_9CREN</name>
<evidence type="ECO:0000259" key="9">
    <source>
        <dbReference type="PROSITE" id="PS50893"/>
    </source>
</evidence>
<keyword evidence="3" id="KW-0067">ATP-binding</keyword>
<dbReference type="KEGG" id="iis:EYM_00350"/>
<accession>A0A0U2M8Z4</accession>
<dbReference type="GO" id="GO:0016887">
    <property type="term" value="F:ATP hydrolysis activity"/>
    <property type="evidence" value="ECO:0007669"/>
    <property type="project" value="InterPro"/>
</dbReference>
<keyword evidence="1" id="KW-0813">Transport</keyword>
<dbReference type="PANTHER" id="PTHR42781">
    <property type="entry name" value="SPERMIDINE/PUTRESCINE IMPORT ATP-BINDING PROTEIN POTA"/>
    <property type="match status" value="1"/>
</dbReference>
<dbReference type="RefSeq" id="WP_075049155.1">
    <property type="nucleotide sequence ID" value="NZ_CP006867.1"/>
</dbReference>
<dbReference type="SUPFAM" id="SSF52540">
    <property type="entry name" value="P-loop containing nucleoside triphosphate hydrolases"/>
    <property type="match status" value="1"/>
</dbReference>
<dbReference type="InterPro" id="IPR050093">
    <property type="entry name" value="ABC_SmlMolc_Importer"/>
</dbReference>
<dbReference type="Gene3D" id="3.40.50.300">
    <property type="entry name" value="P-loop containing nucleotide triphosphate hydrolases"/>
    <property type="match status" value="1"/>
</dbReference>
<dbReference type="PROSITE" id="PS00211">
    <property type="entry name" value="ABC_TRANSPORTER_1"/>
    <property type="match status" value="1"/>
</dbReference>
<evidence type="ECO:0000256" key="8">
    <source>
        <dbReference type="ARBA" id="ARBA00047936"/>
    </source>
</evidence>
<reference evidence="10 11" key="1">
    <citation type="submission" date="2013-11" db="EMBL/GenBank/DDBJ databases">
        <title>Comparative genomics of Ignicoccus.</title>
        <authorList>
            <person name="Podar M."/>
        </authorList>
    </citation>
    <scope>NUCLEOTIDE SEQUENCE [LARGE SCALE GENOMIC DNA]</scope>
    <source>
        <strain evidence="10 11">DSM 13165</strain>
    </source>
</reference>
<dbReference type="EMBL" id="CP006867">
    <property type="protein sequence ID" value="ALU11373.1"/>
    <property type="molecule type" value="Genomic_DNA"/>
</dbReference>
<dbReference type="GeneID" id="30679490"/>
<dbReference type="STRING" id="940295.EYM_00350"/>
<dbReference type="InterPro" id="IPR003439">
    <property type="entry name" value="ABC_transporter-like_ATP-bd"/>
</dbReference>
<dbReference type="Proteomes" id="UP000060778">
    <property type="component" value="Chromosome"/>
</dbReference>
<evidence type="ECO:0000256" key="1">
    <source>
        <dbReference type="ARBA" id="ARBA00022448"/>
    </source>
</evidence>
<dbReference type="EC" id="7.3.2.6" evidence="6"/>
<dbReference type="InterPro" id="IPR003593">
    <property type="entry name" value="AAA+_ATPase"/>
</dbReference>
<organism evidence="10 11">
    <name type="scientific">Ignicoccus islandicus DSM 13165</name>
    <dbReference type="NCBI Taxonomy" id="940295"/>
    <lineage>
        <taxon>Archaea</taxon>
        <taxon>Thermoproteota</taxon>
        <taxon>Thermoprotei</taxon>
        <taxon>Desulfurococcales</taxon>
        <taxon>Desulfurococcaceae</taxon>
        <taxon>Ignicoccus</taxon>
    </lineage>
</organism>
<dbReference type="PANTHER" id="PTHR42781:SF4">
    <property type="entry name" value="SPERMIDINE_PUTRESCINE IMPORT ATP-BINDING PROTEIN POTA"/>
    <property type="match status" value="1"/>
</dbReference>
<comment type="similarity">
    <text evidence="4">Belongs to the ABC transporter superfamily. Sulfate/tungstate importer (TC 3.A.1.6) family.</text>
</comment>
<feature type="domain" description="ABC transporter" evidence="9">
    <location>
        <begin position="2"/>
        <end position="230"/>
    </location>
</feature>
<comment type="catalytic activity">
    <reaction evidence="8">
        <text>tungstate(in) + ATP + H2O = tungstate(out) + ADP + phosphate + H(+)</text>
        <dbReference type="Rhea" id="RHEA:35027"/>
        <dbReference type="ChEBI" id="CHEBI:15377"/>
        <dbReference type="ChEBI" id="CHEBI:15378"/>
        <dbReference type="ChEBI" id="CHEBI:30616"/>
        <dbReference type="ChEBI" id="CHEBI:43474"/>
        <dbReference type="ChEBI" id="CHEBI:46502"/>
        <dbReference type="ChEBI" id="CHEBI:456216"/>
        <dbReference type="EC" id="7.3.2.6"/>
    </reaction>
</comment>
<dbReference type="AlphaFoldDB" id="A0A0U2M8Z4"/>
<dbReference type="OrthoDB" id="31298at2157"/>
<dbReference type="GO" id="GO:0005524">
    <property type="term" value="F:ATP binding"/>
    <property type="evidence" value="ECO:0007669"/>
    <property type="project" value="UniProtKB-KW"/>
</dbReference>
<evidence type="ECO:0000256" key="6">
    <source>
        <dbReference type="ARBA" id="ARBA00039025"/>
    </source>
</evidence>
<evidence type="ECO:0000256" key="5">
    <source>
        <dbReference type="ARBA" id="ARBA00038781"/>
    </source>
</evidence>
<dbReference type="SMART" id="SM00382">
    <property type="entry name" value="AAA"/>
    <property type="match status" value="1"/>
</dbReference>
<evidence type="ECO:0000256" key="2">
    <source>
        <dbReference type="ARBA" id="ARBA00022741"/>
    </source>
</evidence>
<dbReference type="Pfam" id="PF00005">
    <property type="entry name" value="ABC_tran"/>
    <property type="match status" value="1"/>
</dbReference>
<protein>
    <recommendedName>
        <fullName evidence="7">Molybdate/tungstate import ATP-binding protein WtpC</fullName>
        <ecNumber evidence="6">7.3.2.6</ecNumber>
    </recommendedName>
</protein>
<dbReference type="PROSITE" id="PS50893">
    <property type="entry name" value="ABC_TRANSPORTER_2"/>
    <property type="match status" value="1"/>
</dbReference>